<organism evidence="1">
    <name type="scientific">marine metagenome</name>
    <dbReference type="NCBI Taxonomy" id="408172"/>
    <lineage>
        <taxon>unclassified sequences</taxon>
        <taxon>metagenomes</taxon>
        <taxon>ecological metagenomes</taxon>
    </lineage>
</organism>
<dbReference type="PANTHER" id="PTHR37953:SF1">
    <property type="entry name" value="UPF0127 PROTEIN MJ1496"/>
    <property type="match status" value="1"/>
</dbReference>
<accession>A0A381Z3X3</accession>
<sequence length="147" mass="17002">MRRIYIIIFLLIFSNSLFAEINLSNLTIINDKDEKIIFRVEVVESEELQRKGLMYRNKLAPQTGMLFLFRNKKKASFWMKNTNIPLDIIFIKQLGIIDSIKKNTMPMSIKKIKSESEVIAVLEIPAGETKLFNISKNSFVDLSGLED</sequence>
<protein>
    <recommendedName>
        <fullName evidence="2">DUF192 domain-containing protein</fullName>
    </recommendedName>
</protein>
<gene>
    <name evidence="1" type="ORF">METZ01_LOCUS136367</name>
</gene>
<dbReference type="AlphaFoldDB" id="A0A381Z3X3"/>
<dbReference type="Pfam" id="PF02643">
    <property type="entry name" value="DUF192"/>
    <property type="match status" value="1"/>
</dbReference>
<dbReference type="InterPro" id="IPR038695">
    <property type="entry name" value="Saro_0823-like_sf"/>
</dbReference>
<dbReference type="InterPro" id="IPR003795">
    <property type="entry name" value="DUF192"/>
</dbReference>
<dbReference type="Gene3D" id="2.60.120.1140">
    <property type="entry name" value="Protein of unknown function DUF192"/>
    <property type="match status" value="1"/>
</dbReference>
<evidence type="ECO:0008006" key="2">
    <source>
        <dbReference type="Google" id="ProtNLM"/>
    </source>
</evidence>
<name>A0A381Z3X3_9ZZZZ</name>
<dbReference type="PANTHER" id="PTHR37953">
    <property type="entry name" value="UPF0127 PROTEIN MJ1496"/>
    <property type="match status" value="1"/>
</dbReference>
<dbReference type="EMBL" id="UINC01019725">
    <property type="protein sequence ID" value="SVA83513.1"/>
    <property type="molecule type" value="Genomic_DNA"/>
</dbReference>
<reference evidence="1" key="1">
    <citation type="submission" date="2018-05" db="EMBL/GenBank/DDBJ databases">
        <authorList>
            <person name="Lanie J.A."/>
            <person name="Ng W.-L."/>
            <person name="Kazmierczak K.M."/>
            <person name="Andrzejewski T.M."/>
            <person name="Davidsen T.M."/>
            <person name="Wayne K.J."/>
            <person name="Tettelin H."/>
            <person name="Glass J.I."/>
            <person name="Rusch D."/>
            <person name="Podicherti R."/>
            <person name="Tsui H.-C.T."/>
            <person name="Winkler M.E."/>
        </authorList>
    </citation>
    <scope>NUCLEOTIDE SEQUENCE</scope>
</reference>
<proteinExistence type="predicted"/>
<evidence type="ECO:0000313" key="1">
    <source>
        <dbReference type="EMBL" id="SVA83513.1"/>
    </source>
</evidence>